<dbReference type="Pfam" id="PF12796">
    <property type="entry name" value="Ank_2"/>
    <property type="match status" value="2"/>
</dbReference>
<evidence type="ECO:0000256" key="5">
    <source>
        <dbReference type="ARBA" id="ARBA00022737"/>
    </source>
</evidence>
<feature type="domain" description="SAM" evidence="11">
    <location>
        <begin position="562"/>
        <end position="626"/>
    </location>
</feature>
<dbReference type="Gene3D" id="2.30.30.40">
    <property type="entry name" value="SH3 Domains"/>
    <property type="match status" value="1"/>
</dbReference>
<feature type="compositionally biased region" description="Low complexity" evidence="9">
    <location>
        <begin position="741"/>
        <end position="750"/>
    </location>
</feature>
<evidence type="ECO:0000256" key="2">
    <source>
        <dbReference type="ARBA" id="ARBA00022443"/>
    </source>
</evidence>
<dbReference type="PROSITE" id="PS50297">
    <property type="entry name" value="ANK_REP_REGION"/>
    <property type="match status" value="5"/>
</dbReference>
<dbReference type="FunFam" id="2.30.30.40:FF:000062">
    <property type="entry name" value="caskin-2 isoform X1"/>
    <property type="match status" value="1"/>
</dbReference>
<feature type="repeat" description="ANK" evidence="7">
    <location>
        <begin position="81"/>
        <end position="113"/>
    </location>
</feature>
<dbReference type="InterPro" id="IPR035498">
    <property type="entry name" value="Caskin1/2_SAM_2"/>
</dbReference>
<evidence type="ECO:0000313" key="13">
    <source>
        <dbReference type="Proteomes" id="UP000694580"/>
    </source>
</evidence>
<evidence type="ECO:0008006" key="14">
    <source>
        <dbReference type="Google" id="ProtNLM"/>
    </source>
</evidence>
<organism evidence="12 13">
    <name type="scientific">Denticeps clupeoides</name>
    <name type="common">denticle herring</name>
    <dbReference type="NCBI Taxonomy" id="299321"/>
    <lineage>
        <taxon>Eukaryota</taxon>
        <taxon>Metazoa</taxon>
        <taxon>Chordata</taxon>
        <taxon>Craniata</taxon>
        <taxon>Vertebrata</taxon>
        <taxon>Euteleostomi</taxon>
        <taxon>Actinopterygii</taxon>
        <taxon>Neopterygii</taxon>
        <taxon>Teleostei</taxon>
        <taxon>Clupei</taxon>
        <taxon>Clupeiformes</taxon>
        <taxon>Denticipitoidei</taxon>
        <taxon>Denticipitidae</taxon>
        <taxon>Denticeps</taxon>
    </lineage>
</organism>
<dbReference type="InterPro" id="IPR013761">
    <property type="entry name" value="SAM/pointed_sf"/>
</dbReference>
<evidence type="ECO:0000256" key="3">
    <source>
        <dbReference type="ARBA" id="ARBA00022490"/>
    </source>
</evidence>
<dbReference type="Pfam" id="PF16907">
    <property type="entry name" value="Caskin-Pro-rich"/>
    <property type="match status" value="1"/>
</dbReference>
<feature type="region of interest" description="Disordered" evidence="9">
    <location>
        <begin position="879"/>
        <end position="1111"/>
    </location>
</feature>
<feature type="compositionally biased region" description="Polar residues" evidence="9">
    <location>
        <begin position="973"/>
        <end position="982"/>
    </location>
</feature>
<dbReference type="InterPro" id="IPR032232">
    <property type="entry name" value="Caskin1-CID"/>
</dbReference>
<reference evidence="12" key="3">
    <citation type="submission" date="2025-09" db="UniProtKB">
        <authorList>
            <consortium name="Ensembl"/>
        </authorList>
    </citation>
    <scope>IDENTIFICATION</scope>
</reference>
<dbReference type="AlphaFoldDB" id="A0AAY4AQ34"/>
<feature type="domain" description="SAM" evidence="11">
    <location>
        <begin position="493"/>
        <end position="556"/>
    </location>
</feature>
<reference evidence="12" key="2">
    <citation type="submission" date="2025-08" db="UniProtKB">
        <authorList>
            <consortium name="Ensembl"/>
        </authorList>
    </citation>
    <scope>IDENTIFICATION</scope>
</reference>
<gene>
    <name evidence="12" type="primary">CASKIN2</name>
</gene>
<evidence type="ECO:0000259" key="11">
    <source>
        <dbReference type="PROSITE" id="PS50105"/>
    </source>
</evidence>
<dbReference type="FunFam" id="1.25.40.20:FF:000042">
    <property type="entry name" value="caskin-2 isoform X2"/>
    <property type="match status" value="1"/>
</dbReference>
<feature type="compositionally biased region" description="Low complexity" evidence="9">
    <location>
        <begin position="412"/>
        <end position="428"/>
    </location>
</feature>
<feature type="compositionally biased region" description="Polar residues" evidence="9">
    <location>
        <begin position="1093"/>
        <end position="1107"/>
    </location>
</feature>
<reference evidence="12 13" key="1">
    <citation type="submission" date="2020-06" db="EMBL/GenBank/DDBJ databases">
        <authorList>
            <consortium name="Wellcome Sanger Institute Data Sharing"/>
        </authorList>
    </citation>
    <scope>NUCLEOTIDE SEQUENCE [LARGE SCALE GENOMIC DNA]</scope>
</reference>
<sequence>MGKEQELLQAVKNGDLPSTQKILAKLKSSRNKLLGSTKRLNVNYQDHDGFSALHHAALTGTTDLLSLLLEAQASVDIKDTNGMRPLHYAAWQGKSDSVLLLLRAGAAVNTASQDGQIPLHLSAQYGHYEVSEMLLQHQSNPCLVNKARKTPLDLACEFGRVKVAQLLLSSNMIVSLLEGDPRETPESGFNTPLHLAARNGHKDITRLLLKAGIDINRATKAGTALHEAALYGKTEVVRLLLEAGVDVNIRNTYNQTALDIVNQFTTSHASKDIKQLLRDASGVLQVRAMKDYWNLHDPTALNVRAGDIIMVMEQHNDGRWKGHIHDTQRGTDRVGFFPPSIVEVISRRSGGTLSRHCSLPTQRQQILSRASPSCQTSAPQTDDAYALYTQNTHLATHCCCLYTAEASGDRNSVGSTGSVGSTRSAGSGQSTENNGAPNGLHPTICISCVCWMVFNRDILYSSGMRRHGLPPQRPGEQGISQQFVRPQQLLEGKDAEAIYQWLNEFQLEQYTANFLNAGYDVPTISRMTPEDLTAIGVTKPGHRKKISLEITNLSIPDWLPEYIPVNMGEWLSTIGLPQYHKKLAENGYDSISIVKDLTWEDLQEIGITKLGHQKKLMLAVKKLCDIQKALVLQSESGHSTLRRKPPRSLDLLTIEPHEGGNDLPSPQTPKMLTFQDSELSTELQTAMTSHYGGCCHQDSLAIKSMSQSQESIDARSRGSGRSQELPGTPTGSIPLTHSRSQESLSSPDSSPSKERNIPEGRDQRPFHHPQHSLKQLPLHLKFQQGNIKPKAVVTPACSVGNGQANLVAHRGFSSTGGHMSSTLGRGSKVRTHSLTRYALSDGENDEDDEDPITPIAMVPSYATLTRRPGKSQLARLQCVPEGAGSSSPLSSVNRSQSFAVRTRRKGPPPPPPKRLSSVSSGSSLDSPEPASSPASPDEGDSIRSGSPGSVRSIAAKLEATSRGPGTRRRTRSESNPTLQTSADAEPDRAVKSDSEEEDGKGAAGSLEGDGGSGSPHNSSSECIPFAEEGNLTIKQRPKVGGPLRSDSASLFAPEAPEKPKYPEPKPPEVPEFKLKESDTVKRRHKPKDKEASSTEMSSVATSVSDIQAMSGERKQQVVSLRISETEVGLTNLVTPPAKLPPPVCPKPASLAKCPSPKLSSPNTPRPQHSPTVTGGPSVSVNMLQSVAFAAPPSPVLPPAVAAVPAQACVADPGPGPEVVQLRLEQTSTSLEAALKAVEQKLTLEEKTQGGSHTVKTAGNILDDIGNMFDDLADQLNAMLD</sequence>
<feature type="compositionally biased region" description="Basic and acidic residues" evidence="9">
    <location>
        <begin position="751"/>
        <end position="765"/>
    </location>
</feature>
<comment type="subcellular location">
    <subcellularLocation>
        <location evidence="1">Cytoplasm</location>
    </subcellularLocation>
</comment>
<dbReference type="Gene3D" id="1.10.150.50">
    <property type="entry name" value="Transcription Factor, Ets-1"/>
    <property type="match status" value="2"/>
</dbReference>
<feature type="region of interest" description="Disordered" evidence="9">
    <location>
        <begin position="1146"/>
        <end position="1175"/>
    </location>
</feature>
<dbReference type="SMART" id="SM00326">
    <property type="entry name" value="SH3"/>
    <property type="match status" value="1"/>
</dbReference>
<feature type="compositionally biased region" description="Low complexity" evidence="9">
    <location>
        <begin position="915"/>
        <end position="936"/>
    </location>
</feature>
<dbReference type="Ensembl" id="ENSDCDT00010011458.1">
    <property type="protein sequence ID" value="ENSDCDP00010010944.1"/>
    <property type="gene ID" value="ENSDCDG00010004832.1"/>
</dbReference>
<dbReference type="CDD" id="cd09498">
    <property type="entry name" value="SAM_caskin1_2_repeat2"/>
    <property type="match status" value="1"/>
</dbReference>
<dbReference type="PROSITE" id="PS50105">
    <property type="entry name" value="SAM_DOMAIN"/>
    <property type="match status" value="2"/>
</dbReference>
<dbReference type="PROSITE" id="PS50002">
    <property type="entry name" value="SH3"/>
    <property type="match status" value="1"/>
</dbReference>
<dbReference type="CDD" id="cd09497">
    <property type="entry name" value="SAM_caskin1_2_repeat1"/>
    <property type="match status" value="1"/>
</dbReference>
<dbReference type="SUPFAM" id="SSF50044">
    <property type="entry name" value="SH3-domain"/>
    <property type="match status" value="1"/>
</dbReference>
<keyword evidence="2 8" id="KW-0728">SH3 domain</keyword>
<dbReference type="InterPro" id="IPR036028">
    <property type="entry name" value="SH3-like_dom_sf"/>
</dbReference>
<evidence type="ECO:0000256" key="7">
    <source>
        <dbReference type="PROSITE-ProRule" id="PRU00023"/>
    </source>
</evidence>
<dbReference type="FunFam" id="1.25.40.20:FF:000225">
    <property type="entry name" value="caskin-1 isoform X1"/>
    <property type="match status" value="1"/>
</dbReference>
<dbReference type="GeneTree" id="ENSGT00940000158256"/>
<feature type="compositionally biased region" description="Polar residues" evidence="9">
    <location>
        <begin position="884"/>
        <end position="899"/>
    </location>
</feature>
<dbReference type="CDD" id="cd12063">
    <property type="entry name" value="SH3_Caskin2"/>
    <property type="match status" value="1"/>
</dbReference>
<keyword evidence="3" id="KW-0963">Cytoplasm</keyword>
<dbReference type="SUPFAM" id="SSF48403">
    <property type="entry name" value="Ankyrin repeat"/>
    <property type="match status" value="1"/>
</dbReference>
<dbReference type="FunFam" id="1.10.150.50:FF:000028">
    <property type="entry name" value="caskin-2 isoform X2"/>
    <property type="match status" value="1"/>
</dbReference>
<protein>
    <recommendedName>
        <fullName evidence="14">CASK interacting protein 2</fullName>
    </recommendedName>
</protein>
<feature type="domain" description="SH3" evidence="10">
    <location>
        <begin position="281"/>
        <end position="347"/>
    </location>
</feature>
<dbReference type="SMART" id="SM00248">
    <property type="entry name" value="ANK"/>
    <property type="match status" value="6"/>
</dbReference>
<dbReference type="InterPro" id="IPR001660">
    <property type="entry name" value="SAM"/>
</dbReference>
<dbReference type="InterPro" id="IPR001452">
    <property type="entry name" value="SH3_domain"/>
</dbReference>
<dbReference type="SMART" id="SM00454">
    <property type="entry name" value="SAM"/>
    <property type="match status" value="2"/>
</dbReference>
<feature type="region of interest" description="Disordered" evidence="9">
    <location>
        <begin position="705"/>
        <end position="769"/>
    </location>
</feature>
<dbReference type="GO" id="GO:0005737">
    <property type="term" value="C:cytoplasm"/>
    <property type="evidence" value="ECO:0007669"/>
    <property type="project" value="UniProtKB-SubCell"/>
</dbReference>
<accession>A0AAY4AQ34</accession>
<dbReference type="Gene3D" id="1.25.40.20">
    <property type="entry name" value="Ankyrin repeat-containing domain"/>
    <property type="match status" value="2"/>
</dbReference>
<dbReference type="Pfam" id="PF00536">
    <property type="entry name" value="SAM_1"/>
    <property type="match status" value="2"/>
</dbReference>
<feature type="repeat" description="ANK" evidence="7">
    <location>
        <begin position="220"/>
        <end position="252"/>
    </location>
</feature>
<dbReference type="Pfam" id="PF16632">
    <property type="entry name" value="Caskin-tail"/>
    <property type="match status" value="1"/>
</dbReference>
<dbReference type="PROSITE" id="PS50088">
    <property type="entry name" value="ANK_REPEAT"/>
    <property type="match status" value="5"/>
</dbReference>
<dbReference type="InterPro" id="IPR035497">
    <property type="entry name" value="Caskin1/2_SAM_1"/>
</dbReference>
<evidence type="ECO:0000256" key="8">
    <source>
        <dbReference type="PROSITE-ProRule" id="PRU00192"/>
    </source>
</evidence>
<feature type="compositionally biased region" description="Basic and acidic residues" evidence="9">
    <location>
        <begin position="1055"/>
        <end position="1080"/>
    </location>
</feature>
<evidence type="ECO:0000259" key="10">
    <source>
        <dbReference type="PROSITE" id="PS50002"/>
    </source>
</evidence>
<proteinExistence type="predicted"/>
<evidence type="ECO:0000256" key="9">
    <source>
        <dbReference type="SAM" id="MobiDB-lite"/>
    </source>
</evidence>
<dbReference type="InterPro" id="IPR035499">
    <property type="entry name" value="Caskin2_SH3"/>
</dbReference>
<dbReference type="PRINTS" id="PR01415">
    <property type="entry name" value="ANKYRIN"/>
</dbReference>
<evidence type="ECO:0000256" key="6">
    <source>
        <dbReference type="ARBA" id="ARBA00023043"/>
    </source>
</evidence>
<evidence type="ECO:0000313" key="12">
    <source>
        <dbReference type="Ensembl" id="ENSDCDP00010010944.1"/>
    </source>
</evidence>
<keyword evidence="4" id="KW-0597">Phosphoprotein</keyword>
<dbReference type="Pfam" id="PF07653">
    <property type="entry name" value="SH3_2"/>
    <property type="match status" value="1"/>
</dbReference>
<dbReference type="InterPro" id="IPR036770">
    <property type="entry name" value="Ankyrin_rpt-contain_sf"/>
</dbReference>
<evidence type="ECO:0000256" key="4">
    <source>
        <dbReference type="ARBA" id="ARBA00022553"/>
    </source>
</evidence>
<keyword evidence="5" id="KW-0677">Repeat</keyword>
<feature type="region of interest" description="Disordered" evidence="9">
    <location>
        <begin position="409"/>
        <end position="436"/>
    </location>
</feature>
<feature type="region of interest" description="Disordered" evidence="9">
    <location>
        <begin position="636"/>
        <end position="668"/>
    </location>
</feature>
<dbReference type="Pfam" id="PF00023">
    <property type="entry name" value="Ank"/>
    <property type="match status" value="1"/>
</dbReference>
<feature type="repeat" description="ANK" evidence="7">
    <location>
        <begin position="114"/>
        <end position="146"/>
    </location>
</feature>
<evidence type="ECO:0000256" key="1">
    <source>
        <dbReference type="ARBA" id="ARBA00004496"/>
    </source>
</evidence>
<dbReference type="Proteomes" id="UP000694580">
    <property type="component" value="Chromosome 7"/>
</dbReference>
<dbReference type="PANTHER" id="PTHR24174:SF18">
    <property type="entry name" value="CASKIN-2"/>
    <property type="match status" value="1"/>
</dbReference>
<dbReference type="InterPro" id="IPR033635">
    <property type="entry name" value="ANKS1/Caskin"/>
</dbReference>
<feature type="compositionally biased region" description="Polar residues" evidence="9">
    <location>
        <begin position="1157"/>
        <end position="1175"/>
    </location>
</feature>
<dbReference type="InterPro" id="IPR032117">
    <property type="entry name" value="Caskin_C"/>
</dbReference>
<dbReference type="InterPro" id="IPR002110">
    <property type="entry name" value="Ankyrin_rpt"/>
</dbReference>
<dbReference type="PANTHER" id="PTHR24174">
    <property type="entry name" value="ANKYRIN REPEAT AND STERILE ALPHA MOTIF DOMAIN-CONTAINING PROTEIN 1"/>
    <property type="match status" value="1"/>
</dbReference>
<name>A0AAY4AQ34_9TELE</name>
<dbReference type="SUPFAM" id="SSF47769">
    <property type="entry name" value="SAM/Pointed domain"/>
    <property type="match status" value="2"/>
</dbReference>
<keyword evidence="6 7" id="KW-0040">ANK repeat</keyword>
<keyword evidence="13" id="KW-1185">Reference proteome</keyword>
<dbReference type="Pfam" id="PF16600">
    <property type="entry name" value="Caskin1-CID"/>
    <property type="match status" value="1"/>
</dbReference>
<feature type="repeat" description="ANK" evidence="7">
    <location>
        <begin position="188"/>
        <end position="220"/>
    </location>
</feature>
<feature type="repeat" description="ANK" evidence="7">
    <location>
        <begin position="48"/>
        <end position="80"/>
    </location>
</feature>
<dbReference type="FunFam" id="1.10.150.50:FF:000032">
    <property type="entry name" value="caskin-1 isoform X1"/>
    <property type="match status" value="1"/>
</dbReference>